<dbReference type="Gene3D" id="1.10.510.10">
    <property type="entry name" value="Transferase(Phosphotransferase) domain 1"/>
    <property type="match status" value="1"/>
</dbReference>
<keyword evidence="2" id="KW-0547">Nucleotide-binding</keyword>
<accession>A0A0K1E9N3</accession>
<feature type="domain" description="Protein kinase" evidence="7">
    <location>
        <begin position="15"/>
        <end position="292"/>
    </location>
</feature>
<dbReference type="CDD" id="cd14014">
    <property type="entry name" value="STKc_PknB_like"/>
    <property type="match status" value="1"/>
</dbReference>
<dbReference type="InterPro" id="IPR008271">
    <property type="entry name" value="Ser/Thr_kinase_AS"/>
</dbReference>
<evidence type="ECO:0000256" key="1">
    <source>
        <dbReference type="ARBA" id="ARBA00022679"/>
    </source>
</evidence>
<organism evidence="8 9">
    <name type="scientific">Chondromyces crocatus</name>
    <dbReference type="NCBI Taxonomy" id="52"/>
    <lineage>
        <taxon>Bacteria</taxon>
        <taxon>Pseudomonadati</taxon>
        <taxon>Myxococcota</taxon>
        <taxon>Polyangia</taxon>
        <taxon>Polyangiales</taxon>
        <taxon>Polyangiaceae</taxon>
        <taxon>Chondromyces</taxon>
    </lineage>
</organism>
<dbReference type="PROSITE" id="PS50011">
    <property type="entry name" value="PROTEIN_KINASE_DOM"/>
    <property type="match status" value="1"/>
</dbReference>
<feature type="compositionally biased region" description="Low complexity" evidence="5">
    <location>
        <begin position="312"/>
        <end position="326"/>
    </location>
</feature>
<dbReference type="PROSITE" id="PS00108">
    <property type="entry name" value="PROTEIN_KINASE_ST"/>
    <property type="match status" value="1"/>
</dbReference>
<feature type="region of interest" description="Disordered" evidence="5">
    <location>
        <begin position="399"/>
        <end position="421"/>
    </location>
</feature>
<proteinExistence type="predicted"/>
<dbReference type="KEGG" id="ccro:CMC5_014290"/>
<name>A0A0K1E9N3_CHOCO</name>
<evidence type="ECO:0000256" key="3">
    <source>
        <dbReference type="ARBA" id="ARBA00022777"/>
    </source>
</evidence>
<gene>
    <name evidence="8" type="ORF">CMC5_014290</name>
</gene>
<dbReference type="SMART" id="SM00220">
    <property type="entry name" value="S_TKc"/>
    <property type="match status" value="1"/>
</dbReference>
<dbReference type="Gene3D" id="3.30.200.20">
    <property type="entry name" value="Phosphorylase Kinase, domain 1"/>
    <property type="match status" value="1"/>
</dbReference>
<evidence type="ECO:0000256" key="2">
    <source>
        <dbReference type="ARBA" id="ARBA00022741"/>
    </source>
</evidence>
<dbReference type="Proteomes" id="UP000067626">
    <property type="component" value="Chromosome"/>
</dbReference>
<keyword evidence="3" id="KW-0418">Kinase</keyword>
<keyword evidence="6" id="KW-1133">Transmembrane helix</keyword>
<dbReference type="PANTHER" id="PTHR43289:SF6">
    <property type="entry name" value="SERINE_THREONINE-PROTEIN KINASE NEKL-3"/>
    <property type="match status" value="1"/>
</dbReference>
<keyword evidence="6" id="KW-0812">Transmembrane</keyword>
<dbReference type="SUPFAM" id="SSF56112">
    <property type="entry name" value="Protein kinase-like (PK-like)"/>
    <property type="match status" value="1"/>
</dbReference>
<dbReference type="PANTHER" id="PTHR43289">
    <property type="entry name" value="MITOGEN-ACTIVATED PROTEIN KINASE KINASE KINASE 20-RELATED"/>
    <property type="match status" value="1"/>
</dbReference>
<evidence type="ECO:0000256" key="6">
    <source>
        <dbReference type="SAM" id="Phobius"/>
    </source>
</evidence>
<feature type="compositionally biased region" description="Polar residues" evidence="5">
    <location>
        <begin position="511"/>
        <end position="520"/>
    </location>
</feature>
<evidence type="ECO:0000259" key="7">
    <source>
        <dbReference type="PROSITE" id="PS50011"/>
    </source>
</evidence>
<dbReference type="OrthoDB" id="9801841at2"/>
<reference evidence="8 9" key="1">
    <citation type="submission" date="2015-07" db="EMBL/GenBank/DDBJ databases">
        <title>Genome analysis of myxobacterium Chondromyces crocatus Cm c5 reveals a high potential for natural compound synthesis and the genetic basis for the loss of fruiting body formation.</title>
        <authorList>
            <person name="Zaburannyi N."/>
            <person name="Bunk B."/>
            <person name="Maier J."/>
            <person name="Overmann J."/>
            <person name="Mueller R."/>
        </authorList>
    </citation>
    <scope>NUCLEOTIDE SEQUENCE [LARGE SCALE GENOMIC DNA]</scope>
    <source>
        <strain evidence="8 9">Cm c5</strain>
    </source>
</reference>
<dbReference type="InterPro" id="IPR000719">
    <property type="entry name" value="Prot_kinase_dom"/>
</dbReference>
<dbReference type="EMBL" id="CP012159">
    <property type="protein sequence ID" value="AKT37298.1"/>
    <property type="molecule type" value="Genomic_DNA"/>
</dbReference>
<dbReference type="RefSeq" id="WP_050429687.1">
    <property type="nucleotide sequence ID" value="NZ_CP012159.1"/>
</dbReference>
<evidence type="ECO:0000313" key="9">
    <source>
        <dbReference type="Proteomes" id="UP000067626"/>
    </source>
</evidence>
<keyword evidence="6" id="KW-0472">Membrane</keyword>
<feature type="region of interest" description="Disordered" evidence="5">
    <location>
        <begin position="312"/>
        <end position="345"/>
    </location>
</feature>
<protein>
    <recommendedName>
        <fullName evidence="7">Protein kinase domain-containing protein</fullName>
    </recommendedName>
</protein>
<keyword evidence="9" id="KW-1185">Reference proteome</keyword>
<feature type="transmembrane region" description="Helical" evidence="6">
    <location>
        <begin position="367"/>
        <end position="388"/>
    </location>
</feature>
<feature type="compositionally biased region" description="Gly residues" evidence="5">
    <location>
        <begin position="400"/>
        <end position="412"/>
    </location>
</feature>
<dbReference type="Pfam" id="PF00069">
    <property type="entry name" value="Pkinase"/>
    <property type="match status" value="1"/>
</dbReference>
<feature type="region of interest" description="Disordered" evidence="5">
    <location>
        <begin position="478"/>
        <end position="520"/>
    </location>
</feature>
<keyword evidence="4" id="KW-0067">ATP-binding</keyword>
<dbReference type="InterPro" id="IPR011009">
    <property type="entry name" value="Kinase-like_dom_sf"/>
</dbReference>
<dbReference type="GO" id="GO:0004674">
    <property type="term" value="F:protein serine/threonine kinase activity"/>
    <property type="evidence" value="ECO:0007669"/>
    <property type="project" value="TreeGrafter"/>
</dbReference>
<evidence type="ECO:0000256" key="4">
    <source>
        <dbReference type="ARBA" id="ARBA00022840"/>
    </source>
</evidence>
<dbReference type="GO" id="GO:0005524">
    <property type="term" value="F:ATP binding"/>
    <property type="evidence" value="ECO:0007669"/>
    <property type="project" value="UniProtKB-KW"/>
</dbReference>
<keyword evidence="1" id="KW-0808">Transferase</keyword>
<feature type="transmembrane region" description="Helical" evidence="6">
    <location>
        <begin position="205"/>
        <end position="223"/>
    </location>
</feature>
<sequence>MLAVLPEGLLFAQRYRVVRCIASGGMGAVYEVEHLETARRRALKIMHPHIIHNEELRARFQREARIAGAIESEHIVDVFDAGIDEETQIPFLVMEFLRGEDLGVRLKRSGRLQVEEALTYLQQTASTLDLTHAASIVHRDLKPANLFLTLRQDGTPRIKIIDFGVAKLLAEGASSAGTTQTVGTPLYMAPEQLLVGPDLSGAADIYALGMIAFTLLVGVAYWAPEAKQAKEPLAFALVALKGPQESAVRRAAALGVALPAAFDGWFARATAVDPGARFASASEAVHALHEVMLGSASRWGSTVPGFALATPMPSSGPSSASGSVPSFRTTPSGAVHASTAALERTANPTSATLAVPPFSPRRSASSVIAKVVALGVAVGLVVSGLWWFTRGNQGESAAGLGEGASGRAGAQGAGEAEKAQAVEGQVVTPGGATGASATAATAATAASAKGVGSAAGAASVAPGSASASVAAAKATATATATSTKGVGAKASGSGAASAGAKAGTTKKPSHADTSSLLGRD</sequence>
<feature type="compositionally biased region" description="Low complexity" evidence="5">
    <location>
        <begin position="478"/>
        <end position="506"/>
    </location>
</feature>
<dbReference type="AlphaFoldDB" id="A0A0K1E9N3"/>
<evidence type="ECO:0000256" key="5">
    <source>
        <dbReference type="SAM" id="MobiDB-lite"/>
    </source>
</evidence>
<dbReference type="STRING" id="52.CMC5_014290"/>
<evidence type="ECO:0000313" key="8">
    <source>
        <dbReference type="EMBL" id="AKT37298.1"/>
    </source>
</evidence>